<dbReference type="EMBL" id="LRGB01001581">
    <property type="protein sequence ID" value="KZS11342.1"/>
    <property type="molecule type" value="Genomic_DNA"/>
</dbReference>
<dbReference type="AlphaFoldDB" id="A0A164UGN5"/>
<organism evidence="1 2">
    <name type="scientific">Daphnia magna</name>
    <dbReference type="NCBI Taxonomy" id="35525"/>
    <lineage>
        <taxon>Eukaryota</taxon>
        <taxon>Metazoa</taxon>
        <taxon>Ecdysozoa</taxon>
        <taxon>Arthropoda</taxon>
        <taxon>Crustacea</taxon>
        <taxon>Branchiopoda</taxon>
        <taxon>Diplostraca</taxon>
        <taxon>Cladocera</taxon>
        <taxon>Anomopoda</taxon>
        <taxon>Daphniidae</taxon>
        <taxon>Daphnia</taxon>
    </lineage>
</organism>
<evidence type="ECO:0000313" key="1">
    <source>
        <dbReference type="EMBL" id="KZS11342.1"/>
    </source>
</evidence>
<keyword evidence="2" id="KW-1185">Reference proteome</keyword>
<protein>
    <submittedName>
        <fullName evidence="1">Uncharacterized protein</fullName>
    </submittedName>
</protein>
<evidence type="ECO:0000313" key="2">
    <source>
        <dbReference type="Proteomes" id="UP000076858"/>
    </source>
</evidence>
<comment type="caution">
    <text evidence="1">The sequence shown here is derived from an EMBL/GenBank/DDBJ whole genome shotgun (WGS) entry which is preliminary data.</text>
</comment>
<dbReference type="Proteomes" id="UP000076858">
    <property type="component" value="Unassembled WGS sequence"/>
</dbReference>
<proteinExistence type="predicted"/>
<gene>
    <name evidence="1" type="ORF">APZ42_024137</name>
</gene>
<reference evidence="1 2" key="1">
    <citation type="submission" date="2016-03" db="EMBL/GenBank/DDBJ databases">
        <title>EvidentialGene: Evidence-directed Construction of Genes on Genomes.</title>
        <authorList>
            <person name="Gilbert D.G."/>
            <person name="Choi J.-H."/>
            <person name="Mockaitis K."/>
            <person name="Colbourne J."/>
            <person name="Pfrender M."/>
        </authorList>
    </citation>
    <scope>NUCLEOTIDE SEQUENCE [LARGE SCALE GENOMIC DNA]</scope>
    <source>
        <strain evidence="1 2">Xinb3</strain>
        <tissue evidence="1">Complete organism</tissue>
    </source>
</reference>
<accession>A0A164UGN5</accession>
<name>A0A164UGN5_9CRUS</name>
<sequence length="50" mass="5900">MVHLQKNVSNILVSVEIALFSVVSFEMDKTKKYRKILECFRNFVTHVYPP</sequence>